<dbReference type="RefSeq" id="WP_003665994.1">
    <property type="nucleotide sequence ID" value="NZ_AAPZ02000002.1"/>
</dbReference>
<dbReference type="PATRIC" id="fig|349123.13.peg.146"/>
<evidence type="ECO:0000313" key="1">
    <source>
        <dbReference type="EMBL" id="EDX41632.1"/>
    </source>
</evidence>
<accession>B3XQ31</accession>
<name>B3XQ31_LIMR1</name>
<evidence type="ECO:0000313" key="2">
    <source>
        <dbReference type="Proteomes" id="UP000003853"/>
    </source>
</evidence>
<dbReference type="AlphaFoldDB" id="B3XQ31"/>
<gene>
    <name evidence="1" type="ORF">Lreu23DRAFT_3143</name>
</gene>
<reference evidence="2" key="1">
    <citation type="submission" date="2008-06" db="EMBL/GenBank/DDBJ databases">
        <title>Permanent draft sequence of Lactobacillus reuteri 100-23.</title>
        <authorList>
            <consortium name="US DOE Joint Genome Institute"/>
            <person name="Copeland A."/>
            <person name="Lucas S."/>
            <person name="Lapidus A."/>
            <person name="Barry K."/>
            <person name="Detter J.C."/>
            <person name="Glavina del Rio T."/>
            <person name="Hammon N."/>
            <person name="Israni S."/>
            <person name="Dalin E."/>
            <person name="Tice H."/>
            <person name="Pitluck S."/>
            <person name="Sun H."/>
            <person name="Schmutz J."/>
            <person name="Larimer F."/>
            <person name="Land M."/>
            <person name="Hauser L."/>
            <person name="Walter J."/>
            <person name="Heng N.C.K."/>
            <person name="Tannock G.W."/>
            <person name="Richardson P."/>
        </authorList>
    </citation>
    <scope>NUCLEOTIDE SEQUENCE [LARGE SCALE GENOMIC DNA]</scope>
    <source>
        <strain evidence="2">DSM 17509 / CIP 109821 / 100-23</strain>
    </source>
</reference>
<dbReference type="EMBL" id="AAPZ02000002">
    <property type="protein sequence ID" value="EDX41632.1"/>
    <property type="molecule type" value="Genomic_DNA"/>
</dbReference>
<comment type="caution">
    <text evidence="1">The sequence shown here is derived from an EMBL/GenBank/DDBJ whole genome shotgun (WGS) entry which is preliminary data.</text>
</comment>
<sequence>MRKVEKYIKLYQENEITVHQAYKQLGGRKYKEWWTKLYKQAEQTTKERGL</sequence>
<protein>
    <submittedName>
        <fullName evidence="1">Uncharacterized protein</fullName>
    </submittedName>
</protein>
<dbReference type="Proteomes" id="UP000003853">
    <property type="component" value="Unassembled WGS sequence"/>
</dbReference>
<organism evidence="1 2">
    <name type="scientific">Limosilactobacillus reuteri subsp. rodentium (strain DSM 17509 / CIP 109821 / 100-23)</name>
    <name type="common">Lactobacillus reuteri</name>
    <dbReference type="NCBI Taxonomy" id="349123"/>
    <lineage>
        <taxon>Bacteria</taxon>
        <taxon>Bacillati</taxon>
        <taxon>Bacillota</taxon>
        <taxon>Bacilli</taxon>
        <taxon>Lactobacillales</taxon>
        <taxon>Lactobacillaceae</taxon>
        <taxon>Limosilactobacillus</taxon>
    </lineage>
</organism>
<proteinExistence type="predicted"/>